<name>A0ABX0IUC3_9FLAO</name>
<dbReference type="PANTHER" id="PTHR11177:SF317">
    <property type="entry name" value="CHITINASE 12-RELATED"/>
    <property type="match status" value="1"/>
</dbReference>
<reference evidence="5 6" key="2">
    <citation type="submission" date="2019-05" db="EMBL/GenBank/DDBJ databases">
        <authorList>
            <person name="Lianzixin W."/>
        </authorList>
    </citation>
    <scope>NUCLEOTIDE SEQUENCE [LARGE SCALE GENOMIC DNA]</scope>
    <source>
        <strain evidence="5 6">EC11</strain>
    </source>
</reference>
<dbReference type="EMBL" id="VEVQ02000011">
    <property type="protein sequence ID" value="NHN27078.1"/>
    <property type="molecule type" value="Genomic_DNA"/>
</dbReference>
<reference evidence="5 6" key="3">
    <citation type="submission" date="2020-02" db="EMBL/GenBank/DDBJ databases">
        <title>Flavobacterium profundi sp. nov., isolated from a deep-sea seamount.</title>
        <authorList>
            <person name="Zhang D.-C."/>
        </authorList>
    </citation>
    <scope>NUCLEOTIDE SEQUENCE [LARGE SCALE GENOMIC DNA]</scope>
    <source>
        <strain evidence="5 6">EC11</strain>
    </source>
</reference>
<dbReference type="PANTHER" id="PTHR11177">
    <property type="entry name" value="CHITINASE"/>
    <property type="match status" value="1"/>
</dbReference>
<evidence type="ECO:0000256" key="3">
    <source>
        <dbReference type="ARBA" id="ARBA00022729"/>
    </source>
</evidence>
<dbReference type="Pfam" id="PF18962">
    <property type="entry name" value="Por_Secre_tail"/>
    <property type="match status" value="1"/>
</dbReference>
<dbReference type="Pfam" id="PF00704">
    <property type="entry name" value="Glyco_hydro_18"/>
    <property type="match status" value="1"/>
</dbReference>
<dbReference type="RefSeq" id="WP_140963405.1">
    <property type="nucleotide sequence ID" value="NZ_VEVQ02000011.1"/>
</dbReference>
<evidence type="ECO:0000256" key="1">
    <source>
        <dbReference type="ARBA" id="ARBA00000822"/>
    </source>
</evidence>
<comment type="catalytic activity">
    <reaction evidence="1">
        <text>Random endo-hydrolysis of N-acetyl-beta-D-glucosaminide (1-&gt;4)-beta-linkages in chitin and chitodextrins.</text>
        <dbReference type="EC" id="3.2.1.14"/>
    </reaction>
</comment>
<dbReference type="InterPro" id="IPR001223">
    <property type="entry name" value="Glyco_hydro18_cat"/>
</dbReference>
<evidence type="ECO:0000256" key="2">
    <source>
        <dbReference type="ARBA" id="ARBA00012729"/>
    </source>
</evidence>
<dbReference type="NCBIfam" id="TIGR04183">
    <property type="entry name" value="Por_Secre_tail"/>
    <property type="match status" value="1"/>
</dbReference>
<sequence>MTTTTCTLFQKRSMAILFFLTTFFYAQTTPRVIGYVPDYRLYAVNQIDFTKLTHVNYSFGNPDASGNLVVTDITPLKNAIATSNPNIEILLSIGGGVVNVGNWNAVLASSSSRAAFITQLVDYTVTNNIAGIDVDLEWDFAANTNYSPFVLELKTALDAQNKLMTSALPGGTLFSVITPQALAAFDFINIMAYDYTGPWQPGSPGQHSSYAQAQSAVTFWKSHVAASKLNLGVPFYSHSFINATTTGPDRSFGEIVAANPANADVDQIGNDPNNYNEYYNGRPTIAAKVGLADSEGLGGMMIWEVAQDSFDQYSLLTTIATTYATLNAPSFDASVFMVYPNPTKDKVTIAMKDSSTIDTIEINSLLGKQIQTLSPINAIHTTINLAGFSDGIYFAKITSEGKQAVLKIVKQ</sequence>
<keyword evidence="3" id="KW-0732">Signal</keyword>
<dbReference type="InterPro" id="IPR026444">
    <property type="entry name" value="Secre_tail"/>
</dbReference>
<evidence type="ECO:0000313" key="5">
    <source>
        <dbReference type="EMBL" id="NHN27078.1"/>
    </source>
</evidence>
<feature type="domain" description="GH18" evidence="4">
    <location>
        <begin position="30"/>
        <end position="326"/>
    </location>
</feature>
<protein>
    <recommendedName>
        <fullName evidence="2">chitinase</fullName>
        <ecNumber evidence="2">3.2.1.14</ecNumber>
    </recommendedName>
</protein>
<organism evidence="5 6">
    <name type="scientific">Flavobacterium jejuense</name>
    <dbReference type="NCBI Taxonomy" id="1544455"/>
    <lineage>
        <taxon>Bacteria</taxon>
        <taxon>Pseudomonadati</taxon>
        <taxon>Bacteroidota</taxon>
        <taxon>Flavobacteriia</taxon>
        <taxon>Flavobacteriales</taxon>
        <taxon>Flavobacteriaceae</taxon>
        <taxon>Flavobacterium</taxon>
    </lineage>
</organism>
<dbReference type="EC" id="3.2.1.14" evidence="2"/>
<gene>
    <name evidence="5" type="ORF">FIA58_015450</name>
</gene>
<comment type="caution">
    <text evidence="5">The sequence shown here is derived from an EMBL/GenBank/DDBJ whole genome shotgun (WGS) entry which is preliminary data.</text>
</comment>
<dbReference type="InterPro" id="IPR017853">
    <property type="entry name" value="GH"/>
</dbReference>
<dbReference type="PROSITE" id="PS51910">
    <property type="entry name" value="GH18_2"/>
    <property type="match status" value="1"/>
</dbReference>
<accession>A0ABX0IUC3</accession>
<keyword evidence="6" id="KW-1185">Reference proteome</keyword>
<dbReference type="Gene3D" id="3.40.5.30">
    <property type="entry name" value="(Trans)glycosidases - domain 2"/>
    <property type="match status" value="1"/>
</dbReference>
<dbReference type="SMART" id="SM00636">
    <property type="entry name" value="Glyco_18"/>
    <property type="match status" value="1"/>
</dbReference>
<evidence type="ECO:0000313" key="6">
    <source>
        <dbReference type="Proteomes" id="UP000817854"/>
    </source>
</evidence>
<reference evidence="6" key="1">
    <citation type="submission" date="2019-05" db="EMBL/GenBank/DDBJ databases">
        <title>Flavobacterium profundi sp. nov., isolated from a deep-sea seamount.</title>
        <authorList>
            <person name="Zhang D.-C."/>
        </authorList>
    </citation>
    <scope>NUCLEOTIDE SEQUENCE [LARGE SCALE GENOMIC DNA]</scope>
    <source>
        <strain evidence="6">EC11</strain>
    </source>
</reference>
<dbReference type="InterPro" id="IPR050314">
    <property type="entry name" value="Glycosyl_Hydrlase_18"/>
</dbReference>
<dbReference type="InterPro" id="IPR011583">
    <property type="entry name" value="Chitinase_II/V-like_cat"/>
</dbReference>
<dbReference type="SUPFAM" id="SSF51445">
    <property type="entry name" value="(Trans)glycosidases"/>
    <property type="match status" value="1"/>
</dbReference>
<dbReference type="Gene3D" id="3.20.20.80">
    <property type="entry name" value="Glycosidases"/>
    <property type="match status" value="1"/>
</dbReference>
<proteinExistence type="predicted"/>
<evidence type="ECO:0000259" key="4">
    <source>
        <dbReference type="PROSITE" id="PS51910"/>
    </source>
</evidence>
<dbReference type="Proteomes" id="UP000817854">
    <property type="component" value="Unassembled WGS sequence"/>
</dbReference>